<keyword evidence="1" id="KW-0812">Transmembrane</keyword>
<comment type="caution">
    <text evidence="2">The sequence shown here is derived from an EMBL/GenBank/DDBJ whole genome shotgun (WGS) entry which is preliminary data.</text>
</comment>
<name>A0A0F9V124_9ZZZZ</name>
<keyword evidence="1" id="KW-0472">Membrane</keyword>
<gene>
    <name evidence="2" type="ORF">LCGC14_0541010</name>
</gene>
<evidence type="ECO:0000313" key="2">
    <source>
        <dbReference type="EMBL" id="KKN59558.1"/>
    </source>
</evidence>
<dbReference type="EMBL" id="LAZR01000723">
    <property type="protein sequence ID" value="KKN59558.1"/>
    <property type="molecule type" value="Genomic_DNA"/>
</dbReference>
<keyword evidence="1" id="KW-1133">Transmembrane helix</keyword>
<proteinExistence type="predicted"/>
<feature type="transmembrane region" description="Helical" evidence="1">
    <location>
        <begin position="20"/>
        <end position="40"/>
    </location>
</feature>
<organism evidence="2">
    <name type="scientific">marine sediment metagenome</name>
    <dbReference type="NCBI Taxonomy" id="412755"/>
    <lineage>
        <taxon>unclassified sequences</taxon>
        <taxon>metagenomes</taxon>
        <taxon>ecological metagenomes</taxon>
    </lineage>
</organism>
<reference evidence="2" key="1">
    <citation type="journal article" date="2015" name="Nature">
        <title>Complex archaea that bridge the gap between prokaryotes and eukaryotes.</title>
        <authorList>
            <person name="Spang A."/>
            <person name="Saw J.H."/>
            <person name="Jorgensen S.L."/>
            <person name="Zaremba-Niedzwiedzka K."/>
            <person name="Martijn J."/>
            <person name="Lind A.E."/>
            <person name="van Eijk R."/>
            <person name="Schleper C."/>
            <person name="Guy L."/>
            <person name="Ettema T.J."/>
        </authorList>
    </citation>
    <scope>NUCLEOTIDE SEQUENCE</scope>
</reference>
<dbReference type="AlphaFoldDB" id="A0A0F9V124"/>
<sequence>MNEVNTPRELHGKWLLGYALGQFGLILTNMFIGVFVFQFYV</sequence>
<protein>
    <submittedName>
        <fullName evidence="2">Uncharacterized protein</fullName>
    </submittedName>
</protein>
<accession>A0A0F9V124</accession>
<evidence type="ECO:0000256" key="1">
    <source>
        <dbReference type="SAM" id="Phobius"/>
    </source>
</evidence>